<dbReference type="STRING" id="51028.A0A158QB14"/>
<gene>
    <name evidence="1" type="ORF">EVEC_LOCUS7341</name>
</gene>
<dbReference type="Proteomes" id="UP000274131">
    <property type="component" value="Unassembled WGS sequence"/>
</dbReference>
<dbReference type="EMBL" id="UXUI01008880">
    <property type="protein sequence ID" value="VDD92590.1"/>
    <property type="molecule type" value="Genomic_DNA"/>
</dbReference>
<sequence length="156" mass="18264">MLDCGLKIDYSKQGVKNSKLNHYNGSFAYAETVCSKNGKTCARIIQLHNKLGYKTDFTASRSKWTIEDNVPWFRQEMKSLANSNIPIFINLHYLDAKIFFLIFQSIKKQRPIFVLFSHFHDEHSASYRCINHKIPFIFSGSVPKNRFVEFMMRVKT</sequence>
<reference evidence="3" key="1">
    <citation type="submission" date="2016-04" db="UniProtKB">
        <authorList>
            <consortium name="WormBaseParasite"/>
        </authorList>
    </citation>
    <scope>IDENTIFICATION</scope>
</reference>
<evidence type="ECO:0000313" key="2">
    <source>
        <dbReference type="Proteomes" id="UP000274131"/>
    </source>
</evidence>
<evidence type="ECO:0000313" key="3">
    <source>
        <dbReference type="WBParaSite" id="EVEC_0000785701-mRNA-1"/>
    </source>
</evidence>
<keyword evidence="2" id="KW-1185">Reference proteome</keyword>
<organism evidence="3">
    <name type="scientific">Enterobius vermicularis</name>
    <name type="common">Human pinworm</name>
    <dbReference type="NCBI Taxonomy" id="51028"/>
    <lineage>
        <taxon>Eukaryota</taxon>
        <taxon>Metazoa</taxon>
        <taxon>Ecdysozoa</taxon>
        <taxon>Nematoda</taxon>
        <taxon>Chromadorea</taxon>
        <taxon>Rhabditida</taxon>
        <taxon>Spirurina</taxon>
        <taxon>Oxyuridomorpha</taxon>
        <taxon>Oxyuroidea</taxon>
        <taxon>Oxyuridae</taxon>
        <taxon>Enterobius</taxon>
    </lineage>
</organism>
<proteinExistence type="predicted"/>
<protein>
    <submittedName>
        <fullName evidence="3">PGA_cap domain-containing protein</fullName>
    </submittedName>
</protein>
<dbReference type="OrthoDB" id="412308at2759"/>
<dbReference type="WBParaSite" id="EVEC_0000785701-mRNA-1">
    <property type="protein sequence ID" value="EVEC_0000785701-mRNA-1"/>
    <property type="gene ID" value="EVEC_0000785701"/>
</dbReference>
<dbReference type="AlphaFoldDB" id="A0A158QB14"/>
<name>A0A158QB14_ENTVE</name>
<reference evidence="1 2" key="2">
    <citation type="submission" date="2018-10" db="EMBL/GenBank/DDBJ databases">
        <authorList>
            <consortium name="Pathogen Informatics"/>
        </authorList>
    </citation>
    <scope>NUCLEOTIDE SEQUENCE [LARGE SCALE GENOMIC DNA]</scope>
</reference>
<accession>A0A158QB14</accession>
<evidence type="ECO:0000313" key="1">
    <source>
        <dbReference type="EMBL" id="VDD92590.1"/>
    </source>
</evidence>